<evidence type="ECO:0000313" key="2">
    <source>
        <dbReference type="EMBL" id="CAH7672353.1"/>
    </source>
</evidence>
<sequence length="237" mass="27030">MSKNKALDEESEQFKLAGELYRDSLKVKESASMGLFVARLLADKHLMIALALQRLPGDPTSLTASIENIERATKLMRGCLEDLKKKKDYTQAHKEQLNNHYGRNSKSLDKPCSYSIDEIVEVFRSTYKSMCVWMTEVESKRTKTWLVLINGGGHWPRIEKKTESKTPRTEQGECENQGSDGPTHEGYGYGQWEIGDKRTEEQRIEDREDIGLQEKEAEKIVDIGVNKSPIKARSFIS</sequence>
<evidence type="ECO:0000313" key="3">
    <source>
        <dbReference type="Proteomes" id="UP001153365"/>
    </source>
</evidence>
<protein>
    <submittedName>
        <fullName evidence="2">Uncharacterized protein</fullName>
    </submittedName>
</protein>
<keyword evidence="3" id="KW-1185">Reference proteome</keyword>
<organism evidence="2 3">
    <name type="scientific">Phakopsora pachyrhizi</name>
    <name type="common">Asian soybean rust disease fungus</name>
    <dbReference type="NCBI Taxonomy" id="170000"/>
    <lineage>
        <taxon>Eukaryota</taxon>
        <taxon>Fungi</taxon>
        <taxon>Dikarya</taxon>
        <taxon>Basidiomycota</taxon>
        <taxon>Pucciniomycotina</taxon>
        <taxon>Pucciniomycetes</taxon>
        <taxon>Pucciniales</taxon>
        <taxon>Phakopsoraceae</taxon>
        <taxon>Phakopsora</taxon>
    </lineage>
</organism>
<comment type="caution">
    <text evidence="2">The sequence shown here is derived from an EMBL/GenBank/DDBJ whole genome shotgun (WGS) entry which is preliminary data.</text>
</comment>
<name>A0AAV0ASC9_PHAPC</name>
<evidence type="ECO:0000256" key="1">
    <source>
        <dbReference type="SAM" id="MobiDB-lite"/>
    </source>
</evidence>
<feature type="compositionally biased region" description="Basic and acidic residues" evidence="1">
    <location>
        <begin position="157"/>
        <end position="171"/>
    </location>
</feature>
<reference evidence="2" key="1">
    <citation type="submission" date="2022-06" db="EMBL/GenBank/DDBJ databases">
        <authorList>
            <consortium name="SYNGENTA / RWTH Aachen University"/>
        </authorList>
    </citation>
    <scope>NUCLEOTIDE SEQUENCE</scope>
</reference>
<dbReference type="EMBL" id="CALTRL010001387">
    <property type="protein sequence ID" value="CAH7672353.1"/>
    <property type="molecule type" value="Genomic_DNA"/>
</dbReference>
<proteinExistence type="predicted"/>
<dbReference type="Proteomes" id="UP001153365">
    <property type="component" value="Unassembled WGS sequence"/>
</dbReference>
<accession>A0AAV0ASC9</accession>
<gene>
    <name evidence="2" type="ORF">PPACK8108_LOCUS7154</name>
</gene>
<dbReference type="AlphaFoldDB" id="A0AAV0ASC9"/>
<feature type="region of interest" description="Disordered" evidence="1">
    <location>
        <begin position="157"/>
        <end position="197"/>
    </location>
</feature>